<dbReference type="Pfam" id="PF08852">
    <property type="entry name" value="DUF1822"/>
    <property type="match status" value="1"/>
</dbReference>
<dbReference type="RefSeq" id="WP_193915030.1">
    <property type="nucleotide sequence ID" value="NZ_JADEXS020000001.1"/>
</dbReference>
<accession>A0A8J7CXG6</accession>
<organism evidence="1 2">
    <name type="scientific">Desmonostoc muscorum LEGE 12446</name>
    <dbReference type="NCBI Taxonomy" id="1828758"/>
    <lineage>
        <taxon>Bacteria</taxon>
        <taxon>Bacillati</taxon>
        <taxon>Cyanobacteriota</taxon>
        <taxon>Cyanophyceae</taxon>
        <taxon>Nostocales</taxon>
        <taxon>Nostocaceae</taxon>
        <taxon>Desmonostoc</taxon>
    </lineage>
</organism>
<evidence type="ECO:0000313" key="1">
    <source>
        <dbReference type="EMBL" id="MBE9022383.1"/>
    </source>
</evidence>
<keyword evidence="2" id="KW-1185">Reference proteome</keyword>
<gene>
    <name evidence="1" type="ORF">IQ276_08055</name>
</gene>
<proteinExistence type="predicted"/>
<reference evidence="1" key="1">
    <citation type="submission" date="2020-10" db="EMBL/GenBank/DDBJ databases">
        <authorList>
            <person name="Castelo-Branco R."/>
            <person name="Eusebio N."/>
            <person name="Adriana R."/>
            <person name="Vieira A."/>
            <person name="Brugerolle De Fraissinette N."/>
            <person name="Rezende De Castro R."/>
            <person name="Schneider M.P."/>
            <person name="Vasconcelos V."/>
            <person name="Leao P.N."/>
        </authorList>
    </citation>
    <scope>NUCLEOTIDE SEQUENCE</scope>
    <source>
        <strain evidence="1">LEGE 12446</strain>
    </source>
</reference>
<dbReference type="InterPro" id="IPR014951">
    <property type="entry name" value="DUF1822"/>
</dbReference>
<sequence length="309" mass="34679">MNIKELPMIEIPIVREAHRFAGQFATEQATPEKSKQVYLNTLAVYAVHRYLQWLQIETDLNQGDSWHPVVRSRLDVADLVIPGRGKLESRPVLPGETAFAVPDEVAEDRIGYLAVQFSDRLDKVQLLGFSPTAVAGVVHLSELRSLEELIDEISKPIPVILSQSLSGVFDIVWQHVEEVLGRLQTNYEHTYQAANTRFQESNFQRAKQIDIGKNQVVILVTITPNREQKIGILVQVKPANKQPYLPANLTLAFLSNTGESIHKFKSNISSKSLQIPGFTANIGDKLIIEITCDNLTVQEAFIIENFIES</sequence>
<dbReference type="AlphaFoldDB" id="A0A8J7CXG6"/>
<protein>
    <submittedName>
        <fullName evidence="1">DUF1822 family protein</fullName>
    </submittedName>
</protein>
<dbReference type="EMBL" id="JADEXS010000076">
    <property type="protein sequence ID" value="MBE9022383.1"/>
    <property type="molecule type" value="Genomic_DNA"/>
</dbReference>
<name>A0A8J7CXG6_DESMC</name>
<dbReference type="Proteomes" id="UP000622533">
    <property type="component" value="Unassembled WGS sequence"/>
</dbReference>
<comment type="caution">
    <text evidence="1">The sequence shown here is derived from an EMBL/GenBank/DDBJ whole genome shotgun (WGS) entry which is preliminary data.</text>
</comment>
<evidence type="ECO:0000313" key="2">
    <source>
        <dbReference type="Proteomes" id="UP000622533"/>
    </source>
</evidence>